<dbReference type="PANTHER" id="PTHR30614:SF0">
    <property type="entry name" value="L-CYSTINE TRANSPORT SYSTEM PERMEASE PROTEIN TCYL"/>
    <property type="match status" value="1"/>
</dbReference>
<keyword evidence="10 11" id="KW-0472">Membrane</keyword>
<feature type="transmembrane region" description="Helical" evidence="11">
    <location>
        <begin position="298"/>
        <end position="320"/>
    </location>
</feature>
<comment type="caution">
    <text evidence="14">The sequence shown here is derived from an EMBL/GenBank/DDBJ whole genome shotgun (WGS) entry which is preliminary data.</text>
</comment>
<accession>A0A2R7YTV2</accession>
<evidence type="ECO:0000256" key="12">
    <source>
        <dbReference type="SAM" id="SignalP"/>
    </source>
</evidence>
<dbReference type="GO" id="GO:0015184">
    <property type="term" value="F:L-cystine transmembrane transporter activity"/>
    <property type="evidence" value="ECO:0007669"/>
    <property type="project" value="TreeGrafter"/>
</dbReference>
<dbReference type="Proteomes" id="UP000244867">
    <property type="component" value="Unassembled WGS sequence"/>
</dbReference>
<dbReference type="InterPro" id="IPR018313">
    <property type="entry name" value="SBP_3_CS"/>
</dbReference>
<comment type="similarity">
    <text evidence="3">Belongs to the bacterial solute-binding protein 3 family.</text>
</comment>
<dbReference type="AlphaFoldDB" id="A0A2R7YTV2"/>
<keyword evidence="15" id="KW-1185">Reference proteome</keyword>
<comment type="subcellular location">
    <subcellularLocation>
        <location evidence="1 11">Cell membrane</location>
        <topology evidence="1 11">Multi-pass membrane protein</topology>
    </subcellularLocation>
</comment>
<feature type="chain" id="PRO_5039581916" evidence="12">
    <location>
        <begin position="28"/>
        <end position="494"/>
    </location>
</feature>
<keyword evidence="4 11" id="KW-0813">Transport</keyword>
<feature type="signal peptide" evidence="12">
    <location>
        <begin position="1"/>
        <end position="27"/>
    </location>
</feature>
<sequence>MTHRRRTLALLMAWGALLLGLVAPAAAEEPAPAATVVRVGTEGTYPPFTFHDPDTDELTGYDIDVIREVGKRAGWDLQFVEAQFDSIFPALDAGRIDVIANQISLNPEREAKYAFSTPYTFSQGVIVTAADTDDITTLEDLRGKTMAQSSTSNWAQVARDAGGDVRSVESLAQAAELLEQGRVDALVNDNIAVLDYLAASGSTDVKIAGVVEGEETQQALAFAKSDTALRDQADQALADMAKDGTLTEISESYFKADVSVKDGGGEADLSGRDSDKGSWQVVQDATGPMLKALVQYTITLSLLSMALGLVLALLVALARLSTRPWLHWPARAFISLIRGTPLLVQLFIVFYGLPQAGIKFESYPAAVLALSLNVAAYAAEIIRSSILSVPKGQSEAAATVGMGYALTMRRIVLPQAARTAVPPLSNTFISLVKDTSLASGILVADMFRVAQNYAGATTEYLPLYTLAALFYWIVCAVLSFGQSRLETRLERHTL</sequence>
<evidence type="ECO:0000256" key="10">
    <source>
        <dbReference type="ARBA" id="ARBA00023136"/>
    </source>
</evidence>
<dbReference type="RefSeq" id="WP_108346293.1">
    <property type="nucleotide sequence ID" value="NZ_PYXZ01000011.1"/>
</dbReference>
<evidence type="ECO:0000256" key="3">
    <source>
        <dbReference type="ARBA" id="ARBA00010333"/>
    </source>
</evidence>
<dbReference type="OrthoDB" id="9814902at2"/>
<evidence type="ECO:0000256" key="7">
    <source>
        <dbReference type="ARBA" id="ARBA00022729"/>
    </source>
</evidence>
<keyword evidence="7 12" id="KW-0732">Signal</keyword>
<evidence type="ECO:0000256" key="5">
    <source>
        <dbReference type="ARBA" id="ARBA00022475"/>
    </source>
</evidence>
<dbReference type="SMART" id="SM00062">
    <property type="entry name" value="PBPb"/>
    <property type="match status" value="1"/>
</dbReference>
<name>A0A2R7YTV2_9ACTN</name>
<dbReference type="PANTHER" id="PTHR30614">
    <property type="entry name" value="MEMBRANE COMPONENT OF AMINO ACID ABC TRANSPORTER"/>
    <property type="match status" value="1"/>
</dbReference>
<organism evidence="14 15">
    <name type="scientific">Nocardioides currus</name>
    <dbReference type="NCBI Taxonomy" id="2133958"/>
    <lineage>
        <taxon>Bacteria</taxon>
        <taxon>Bacillati</taxon>
        <taxon>Actinomycetota</taxon>
        <taxon>Actinomycetes</taxon>
        <taxon>Propionibacteriales</taxon>
        <taxon>Nocardioidaceae</taxon>
        <taxon>Nocardioides</taxon>
    </lineage>
</organism>
<feature type="transmembrane region" description="Helical" evidence="11">
    <location>
        <begin position="461"/>
        <end position="481"/>
    </location>
</feature>
<evidence type="ECO:0000256" key="4">
    <source>
        <dbReference type="ARBA" id="ARBA00022448"/>
    </source>
</evidence>
<evidence type="ECO:0000256" key="2">
    <source>
        <dbReference type="ARBA" id="ARBA00009306"/>
    </source>
</evidence>
<dbReference type="FunFam" id="1.10.3720.10:FF:000009">
    <property type="entry name" value="Amino acid ABC transporter permease"/>
    <property type="match status" value="1"/>
</dbReference>
<dbReference type="InterPro" id="IPR035906">
    <property type="entry name" value="MetI-like_sf"/>
</dbReference>
<dbReference type="Pfam" id="PF00497">
    <property type="entry name" value="SBP_bac_3"/>
    <property type="match status" value="1"/>
</dbReference>
<dbReference type="InterPro" id="IPR043429">
    <property type="entry name" value="ArtM/GltK/GlnP/TcyL/YhdX-like"/>
</dbReference>
<evidence type="ECO:0000259" key="13">
    <source>
        <dbReference type="PROSITE" id="PS50928"/>
    </source>
</evidence>
<dbReference type="SUPFAM" id="SSF53850">
    <property type="entry name" value="Periplasmic binding protein-like II"/>
    <property type="match status" value="1"/>
</dbReference>
<keyword evidence="9 11" id="KW-1133">Transmembrane helix</keyword>
<gene>
    <name evidence="14" type="ORF">C7S10_19880</name>
</gene>
<evidence type="ECO:0000256" key="11">
    <source>
        <dbReference type="RuleBase" id="RU363032"/>
    </source>
</evidence>
<dbReference type="SUPFAM" id="SSF161098">
    <property type="entry name" value="MetI-like"/>
    <property type="match status" value="1"/>
</dbReference>
<keyword evidence="6 11" id="KW-0812">Transmembrane</keyword>
<evidence type="ECO:0000256" key="8">
    <source>
        <dbReference type="ARBA" id="ARBA00022970"/>
    </source>
</evidence>
<comment type="similarity">
    <text evidence="2 11">Belongs to the binding-protein-dependent transport system permease family.</text>
</comment>
<evidence type="ECO:0000256" key="6">
    <source>
        <dbReference type="ARBA" id="ARBA00022692"/>
    </source>
</evidence>
<dbReference type="InterPro" id="IPR000515">
    <property type="entry name" value="MetI-like"/>
</dbReference>
<dbReference type="Gene3D" id="3.40.190.10">
    <property type="entry name" value="Periplasmic binding protein-like II"/>
    <property type="match status" value="2"/>
</dbReference>
<dbReference type="NCBIfam" id="TIGR01726">
    <property type="entry name" value="HEQRo_perm_3TM"/>
    <property type="match status" value="1"/>
</dbReference>
<evidence type="ECO:0000256" key="1">
    <source>
        <dbReference type="ARBA" id="ARBA00004651"/>
    </source>
</evidence>
<dbReference type="GO" id="GO:0043190">
    <property type="term" value="C:ATP-binding cassette (ABC) transporter complex"/>
    <property type="evidence" value="ECO:0007669"/>
    <property type="project" value="InterPro"/>
</dbReference>
<reference evidence="14 15" key="1">
    <citation type="submission" date="2018-03" db="EMBL/GenBank/DDBJ databases">
        <authorList>
            <person name="Keele B.F."/>
        </authorList>
    </citation>
    <scope>NUCLEOTIDE SEQUENCE [LARGE SCALE GENOMIC DNA]</scope>
    <source>
        <strain evidence="14 15">IB-3</strain>
    </source>
</reference>
<protein>
    <submittedName>
        <fullName evidence="14">ABC transporter substrate-binding protein</fullName>
    </submittedName>
</protein>
<dbReference type="InterPro" id="IPR010065">
    <property type="entry name" value="AA_ABC_transptr_permease_3TM"/>
</dbReference>
<dbReference type="EMBL" id="PYXZ01000011">
    <property type="protein sequence ID" value="PUA79289.1"/>
    <property type="molecule type" value="Genomic_DNA"/>
</dbReference>
<feature type="domain" description="ABC transmembrane type-1" evidence="13">
    <location>
        <begin position="294"/>
        <end position="482"/>
    </location>
</feature>
<keyword evidence="5" id="KW-1003">Cell membrane</keyword>
<dbReference type="Pfam" id="PF00528">
    <property type="entry name" value="BPD_transp_1"/>
    <property type="match status" value="1"/>
</dbReference>
<evidence type="ECO:0000313" key="14">
    <source>
        <dbReference type="EMBL" id="PUA79289.1"/>
    </source>
</evidence>
<evidence type="ECO:0000313" key="15">
    <source>
        <dbReference type="Proteomes" id="UP000244867"/>
    </source>
</evidence>
<dbReference type="PROSITE" id="PS01039">
    <property type="entry name" value="SBP_BACTERIAL_3"/>
    <property type="match status" value="1"/>
</dbReference>
<proteinExistence type="inferred from homology"/>
<dbReference type="InterPro" id="IPR001638">
    <property type="entry name" value="Solute-binding_3/MltF_N"/>
</dbReference>
<keyword evidence="8" id="KW-0029">Amino-acid transport</keyword>
<dbReference type="PROSITE" id="PS50928">
    <property type="entry name" value="ABC_TM1"/>
    <property type="match status" value="1"/>
</dbReference>
<dbReference type="CDD" id="cd06261">
    <property type="entry name" value="TM_PBP2"/>
    <property type="match status" value="1"/>
</dbReference>
<dbReference type="Gene3D" id="1.10.3720.10">
    <property type="entry name" value="MetI-like"/>
    <property type="match status" value="1"/>
</dbReference>
<evidence type="ECO:0000256" key="9">
    <source>
        <dbReference type="ARBA" id="ARBA00022989"/>
    </source>
</evidence>
<feature type="transmembrane region" description="Helical" evidence="11">
    <location>
        <begin position="332"/>
        <end position="353"/>
    </location>
</feature>